<comment type="caution">
    <text evidence="1">The sequence shown here is derived from an EMBL/GenBank/DDBJ whole genome shotgun (WGS) entry which is preliminary data.</text>
</comment>
<sequence>MVAIVERPRVGAKFDSKQDTFNYDELDELLTPHYADRPAGETFAAAEVLGLERR</sequence>
<reference evidence="1" key="2">
    <citation type="submission" date="2020-09" db="EMBL/GenBank/DDBJ databases">
        <authorList>
            <person name="Sun Q."/>
            <person name="Ohkuma M."/>
        </authorList>
    </citation>
    <scope>NUCLEOTIDE SEQUENCE</scope>
    <source>
        <strain evidence="1">JCM 3086</strain>
    </source>
</reference>
<evidence type="ECO:0000313" key="1">
    <source>
        <dbReference type="EMBL" id="GGJ11770.1"/>
    </source>
</evidence>
<keyword evidence="2" id="KW-1185">Reference proteome</keyword>
<dbReference type="AlphaFoldDB" id="A0A917KHM4"/>
<organism evidence="1 2">
    <name type="scientific">Streptomyces brasiliensis</name>
    <dbReference type="NCBI Taxonomy" id="1954"/>
    <lineage>
        <taxon>Bacteria</taxon>
        <taxon>Bacillati</taxon>
        <taxon>Actinomycetota</taxon>
        <taxon>Actinomycetes</taxon>
        <taxon>Kitasatosporales</taxon>
        <taxon>Streptomycetaceae</taxon>
        <taxon>Streptomyces</taxon>
    </lineage>
</organism>
<proteinExistence type="predicted"/>
<dbReference type="EMBL" id="BMQA01000006">
    <property type="protein sequence ID" value="GGJ11770.1"/>
    <property type="molecule type" value="Genomic_DNA"/>
</dbReference>
<name>A0A917KHM4_9ACTN</name>
<evidence type="ECO:0000313" key="2">
    <source>
        <dbReference type="Proteomes" id="UP000657574"/>
    </source>
</evidence>
<dbReference type="Proteomes" id="UP000657574">
    <property type="component" value="Unassembled WGS sequence"/>
</dbReference>
<reference evidence="1" key="1">
    <citation type="journal article" date="2014" name="Int. J. Syst. Evol. Microbiol.">
        <title>Complete genome sequence of Corynebacterium casei LMG S-19264T (=DSM 44701T), isolated from a smear-ripened cheese.</title>
        <authorList>
            <consortium name="US DOE Joint Genome Institute (JGI-PGF)"/>
            <person name="Walter F."/>
            <person name="Albersmeier A."/>
            <person name="Kalinowski J."/>
            <person name="Ruckert C."/>
        </authorList>
    </citation>
    <scope>NUCLEOTIDE SEQUENCE</scope>
    <source>
        <strain evidence="1">JCM 3086</strain>
    </source>
</reference>
<accession>A0A917KHM4</accession>
<gene>
    <name evidence="1" type="ORF">GCM10010121_022620</name>
</gene>
<protein>
    <submittedName>
        <fullName evidence="1">Uncharacterized protein</fullName>
    </submittedName>
</protein>